<dbReference type="EMBL" id="FUYC01000009">
    <property type="protein sequence ID" value="SKA87309.1"/>
    <property type="molecule type" value="Genomic_DNA"/>
</dbReference>
<dbReference type="CDD" id="cd03443">
    <property type="entry name" value="PaaI_thioesterase"/>
    <property type="match status" value="1"/>
</dbReference>
<protein>
    <submittedName>
        <fullName evidence="2">Thioesterase superfamily</fullName>
    </submittedName>
</protein>
<evidence type="ECO:0000313" key="2">
    <source>
        <dbReference type="EMBL" id="SKA87309.1"/>
    </source>
</evidence>
<evidence type="ECO:0000259" key="1">
    <source>
        <dbReference type="Pfam" id="PF03061"/>
    </source>
</evidence>
<gene>
    <name evidence="2" type="ORF">SAMN02745704_02037</name>
</gene>
<dbReference type="GO" id="GO:0016289">
    <property type="term" value="F:acyl-CoA hydrolase activity"/>
    <property type="evidence" value="ECO:0007669"/>
    <property type="project" value="TreeGrafter"/>
</dbReference>
<reference evidence="2 3" key="1">
    <citation type="submission" date="2017-02" db="EMBL/GenBank/DDBJ databases">
        <authorList>
            <person name="Peterson S.W."/>
        </authorList>
    </citation>
    <scope>NUCLEOTIDE SEQUENCE [LARGE SCALE GENOMIC DNA]</scope>
    <source>
        <strain evidence="2 3">DSM 16080</strain>
    </source>
</reference>
<feature type="domain" description="Thioesterase" evidence="1">
    <location>
        <begin position="41"/>
        <end position="105"/>
    </location>
</feature>
<dbReference type="SUPFAM" id="SSF54637">
    <property type="entry name" value="Thioesterase/thiol ester dehydrase-isomerase"/>
    <property type="match status" value="1"/>
</dbReference>
<dbReference type="InterPro" id="IPR029069">
    <property type="entry name" value="HotDog_dom_sf"/>
</dbReference>
<organism evidence="2 3">
    <name type="scientific">Paucidesulfovibrio gracilis DSM 16080</name>
    <dbReference type="NCBI Taxonomy" id="1121449"/>
    <lineage>
        <taxon>Bacteria</taxon>
        <taxon>Pseudomonadati</taxon>
        <taxon>Thermodesulfobacteriota</taxon>
        <taxon>Desulfovibrionia</taxon>
        <taxon>Desulfovibrionales</taxon>
        <taxon>Desulfovibrionaceae</taxon>
        <taxon>Paucidesulfovibrio</taxon>
    </lineage>
</organism>
<dbReference type="STRING" id="1121449.SAMN02745704_02037"/>
<dbReference type="InterPro" id="IPR006683">
    <property type="entry name" value="Thioestr_dom"/>
</dbReference>
<dbReference type="InterPro" id="IPR052723">
    <property type="entry name" value="Acyl-CoA_thioesterase_PaaI"/>
</dbReference>
<dbReference type="Pfam" id="PF03061">
    <property type="entry name" value="4HBT"/>
    <property type="match status" value="1"/>
</dbReference>
<evidence type="ECO:0000313" key="3">
    <source>
        <dbReference type="Proteomes" id="UP000190027"/>
    </source>
</evidence>
<dbReference type="OrthoDB" id="5323777at2"/>
<dbReference type="Gene3D" id="3.10.129.10">
    <property type="entry name" value="Hotdog Thioesterase"/>
    <property type="match status" value="1"/>
</dbReference>
<accession>A0A1T4XCY6</accession>
<name>A0A1T4XCY6_9BACT</name>
<dbReference type="RefSeq" id="WP_078717592.1">
    <property type="nucleotide sequence ID" value="NZ_FUYC01000009.1"/>
</dbReference>
<dbReference type="PANTHER" id="PTHR42856">
    <property type="entry name" value="ACYL-COENZYME A THIOESTERASE PAAI"/>
    <property type="match status" value="1"/>
</dbReference>
<proteinExistence type="predicted"/>
<sequence length="129" mass="13938">MDITTHTTIDQTLCGTPVELEEGRSIVRLNTRMNMAADETGLVHGGFIFGLADYAAMLAVNHPNVVLGSAESRFLRPVRAGETVEAHAQSDPFNGRKHIVNVSVLRNGDTVFEGVFTCFVTDRHVLAGG</sequence>
<dbReference type="PANTHER" id="PTHR42856:SF1">
    <property type="entry name" value="ACYL-COENZYME A THIOESTERASE PAAI"/>
    <property type="match status" value="1"/>
</dbReference>
<dbReference type="Proteomes" id="UP000190027">
    <property type="component" value="Unassembled WGS sequence"/>
</dbReference>
<keyword evidence="3" id="KW-1185">Reference proteome</keyword>
<dbReference type="AlphaFoldDB" id="A0A1T4XCY6"/>